<evidence type="ECO:0000256" key="5">
    <source>
        <dbReference type="ARBA" id="ARBA00022664"/>
    </source>
</evidence>
<evidence type="ECO:0000259" key="9">
    <source>
        <dbReference type="Pfam" id="PF08648"/>
    </source>
</evidence>
<evidence type="ECO:0000256" key="8">
    <source>
        <dbReference type="SAM" id="MobiDB-lite"/>
    </source>
</evidence>
<feature type="region of interest" description="Disordered" evidence="8">
    <location>
        <begin position="1"/>
        <end position="169"/>
    </location>
</feature>
<feature type="compositionally biased region" description="Basic and acidic residues" evidence="8">
    <location>
        <begin position="129"/>
        <end position="163"/>
    </location>
</feature>
<reference evidence="10" key="2">
    <citation type="submission" date="2023-01" db="EMBL/GenBank/DDBJ databases">
        <authorList>
            <person name="Petersen C."/>
        </authorList>
    </citation>
    <scope>NUCLEOTIDE SEQUENCE</scope>
    <source>
        <strain evidence="10">IBT 17514</strain>
    </source>
</reference>
<dbReference type="GO" id="GO:0008380">
    <property type="term" value="P:RNA splicing"/>
    <property type="evidence" value="ECO:0007669"/>
    <property type="project" value="UniProtKB-KW"/>
</dbReference>
<keyword evidence="7" id="KW-0539">Nucleus</keyword>
<evidence type="ECO:0000256" key="3">
    <source>
        <dbReference type="ARBA" id="ARBA00008218"/>
    </source>
</evidence>
<feature type="compositionally biased region" description="Basic and acidic residues" evidence="8">
    <location>
        <begin position="68"/>
        <end position="108"/>
    </location>
</feature>
<dbReference type="Proteomes" id="UP001215712">
    <property type="component" value="Unassembled WGS sequence"/>
</dbReference>
<reference evidence="10" key="1">
    <citation type="journal article" date="2023" name="IMA Fungus">
        <title>Comparative genomic study of the Penicillium genus elucidates a diverse pangenome and 15 lateral gene transfer events.</title>
        <authorList>
            <person name="Petersen C."/>
            <person name="Sorensen T."/>
            <person name="Nielsen M.R."/>
            <person name="Sondergaard T.E."/>
            <person name="Sorensen J.L."/>
            <person name="Fitzpatrick D.A."/>
            <person name="Frisvad J.C."/>
            <person name="Nielsen K.L."/>
        </authorList>
    </citation>
    <scope>NUCLEOTIDE SEQUENCE</scope>
    <source>
        <strain evidence="10">IBT 17514</strain>
    </source>
</reference>
<evidence type="ECO:0000313" key="11">
    <source>
        <dbReference type="Proteomes" id="UP001215712"/>
    </source>
</evidence>
<evidence type="ECO:0000256" key="1">
    <source>
        <dbReference type="ARBA" id="ARBA00003632"/>
    </source>
</evidence>
<comment type="subcellular location">
    <subcellularLocation>
        <location evidence="2">Nucleus</location>
    </subcellularLocation>
</comment>
<keyword evidence="6" id="KW-0508">mRNA splicing</keyword>
<dbReference type="Pfam" id="PF08648">
    <property type="entry name" value="SNRNP27"/>
    <property type="match status" value="1"/>
</dbReference>
<accession>A0AAD6HGJ7</accession>
<name>A0AAD6HGJ7_9EURO</name>
<evidence type="ECO:0000256" key="2">
    <source>
        <dbReference type="ARBA" id="ARBA00004123"/>
    </source>
</evidence>
<feature type="compositionally biased region" description="Basic and acidic residues" evidence="8">
    <location>
        <begin position="35"/>
        <end position="55"/>
    </location>
</feature>
<dbReference type="EMBL" id="JAQJAN010000013">
    <property type="protein sequence ID" value="KAJ5712686.1"/>
    <property type="molecule type" value="Genomic_DNA"/>
</dbReference>
<feature type="domain" description="U4/U6.U5 small nuclear ribonucleoprotein 27kDa protein" evidence="9">
    <location>
        <begin position="171"/>
        <end position="224"/>
    </location>
</feature>
<dbReference type="InterPro" id="IPR013957">
    <property type="entry name" value="SNRNP27"/>
</dbReference>
<keyword evidence="5" id="KW-0507">mRNA processing</keyword>
<sequence length="226" mass="26634">MAEPPTKRPRRVDSSAMWEKNDSYGRQADSGSNADSRRSPAPRDDRRDGPRDDRRYRSRSRDRKNTRRDRSWSRDRRDQNRRDRDRDDRGHDRRGNASKGDNVRDRSRSRSPVRNGNTRPGTRSPPPRGHKDDRRPGRRDRGHEDARHANGSNSKDEMDVDFKEDADEDEMEAMMRKAMGFTRFRTTKNTKVPGNDIYGVRKEKKTEYRQYMNRSGGFNRPLSPSR</sequence>
<comment type="similarity">
    <text evidence="3">Belongs to the SNUT3 family.</text>
</comment>
<feature type="compositionally biased region" description="Basic residues" evidence="8">
    <location>
        <begin position="56"/>
        <end position="67"/>
    </location>
</feature>
<dbReference type="PANTHER" id="PTHR31077">
    <property type="entry name" value="U4/U6.U5 SMALL NUCLEAR RIBONUCLEOPROTEIN 27 KDA PROTEIN"/>
    <property type="match status" value="1"/>
</dbReference>
<evidence type="ECO:0000256" key="6">
    <source>
        <dbReference type="ARBA" id="ARBA00023187"/>
    </source>
</evidence>
<dbReference type="GO" id="GO:0071011">
    <property type="term" value="C:precatalytic spliceosome"/>
    <property type="evidence" value="ECO:0007669"/>
    <property type="project" value="TreeGrafter"/>
</dbReference>
<protein>
    <recommendedName>
        <fullName evidence="9">U4/U6.U5 small nuclear ribonucleoprotein 27kDa protein domain-containing protein</fullName>
    </recommendedName>
</protein>
<organism evidence="10 11">
    <name type="scientific">Penicillium malachiteum</name>
    <dbReference type="NCBI Taxonomy" id="1324776"/>
    <lineage>
        <taxon>Eukaryota</taxon>
        <taxon>Fungi</taxon>
        <taxon>Dikarya</taxon>
        <taxon>Ascomycota</taxon>
        <taxon>Pezizomycotina</taxon>
        <taxon>Eurotiomycetes</taxon>
        <taxon>Eurotiomycetidae</taxon>
        <taxon>Eurotiales</taxon>
        <taxon>Aspergillaceae</taxon>
        <taxon>Penicillium</taxon>
    </lineage>
</organism>
<comment type="caution">
    <text evidence="10">The sequence shown here is derived from an EMBL/GenBank/DDBJ whole genome shotgun (WGS) entry which is preliminary data.</text>
</comment>
<comment type="subunit">
    <text evidence="4">Part of a tri-snRNP complex.</text>
</comment>
<keyword evidence="11" id="KW-1185">Reference proteome</keyword>
<feature type="compositionally biased region" description="Low complexity" evidence="8">
    <location>
        <begin position="110"/>
        <end position="122"/>
    </location>
</feature>
<dbReference type="AlphaFoldDB" id="A0AAD6HGJ7"/>
<evidence type="ECO:0000256" key="7">
    <source>
        <dbReference type="ARBA" id="ARBA00023242"/>
    </source>
</evidence>
<comment type="function">
    <text evidence="1">May play a role in mRNA splicing.</text>
</comment>
<gene>
    <name evidence="10" type="ORF">N7493_009154</name>
</gene>
<dbReference type="GO" id="GO:0006397">
    <property type="term" value="P:mRNA processing"/>
    <property type="evidence" value="ECO:0007669"/>
    <property type="project" value="UniProtKB-KW"/>
</dbReference>
<dbReference type="PANTHER" id="PTHR31077:SF1">
    <property type="entry name" value="U4_U6.U5 SMALL NUCLEAR RIBONUCLEOPROTEIN 27 KDA PROTEIN"/>
    <property type="match status" value="1"/>
</dbReference>
<proteinExistence type="inferred from homology"/>
<evidence type="ECO:0000256" key="4">
    <source>
        <dbReference type="ARBA" id="ARBA00011825"/>
    </source>
</evidence>
<evidence type="ECO:0000313" key="10">
    <source>
        <dbReference type="EMBL" id="KAJ5712686.1"/>
    </source>
</evidence>